<accession>E1Z5R0</accession>
<evidence type="ECO:0000313" key="10">
    <source>
        <dbReference type="Proteomes" id="UP000008141"/>
    </source>
</evidence>
<evidence type="ECO:0000259" key="8">
    <source>
        <dbReference type="Pfam" id="PF12265"/>
    </source>
</evidence>
<evidence type="ECO:0000256" key="1">
    <source>
        <dbReference type="ARBA" id="ARBA00004123"/>
    </source>
</evidence>
<dbReference type="PRINTS" id="PR00320">
    <property type="entry name" value="GPROTEINBRPT"/>
</dbReference>
<dbReference type="PANTHER" id="PTHR22850">
    <property type="entry name" value="WD40 REPEAT FAMILY"/>
    <property type="match status" value="1"/>
</dbReference>
<dbReference type="InterPro" id="IPR022052">
    <property type="entry name" value="Histone-bd_RBBP4-like_N"/>
</dbReference>
<dbReference type="FunCoup" id="E1Z5R0">
    <property type="interactions" value="645"/>
</dbReference>
<evidence type="ECO:0000256" key="6">
    <source>
        <dbReference type="ARBA" id="ARBA00023242"/>
    </source>
</evidence>
<dbReference type="InParanoid" id="E1Z5R0"/>
<organism evidence="10">
    <name type="scientific">Chlorella variabilis</name>
    <name type="common">Green alga</name>
    <dbReference type="NCBI Taxonomy" id="554065"/>
    <lineage>
        <taxon>Eukaryota</taxon>
        <taxon>Viridiplantae</taxon>
        <taxon>Chlorophyta</taxon>
        <taxon>core chlorophytes</taxon>
        <taxon>Trebouxiophyceae</taxon>
        <taxon>Chlorellales</taxon>
        <taxon>Chlorellaceae</taxon>
        <taxon>Chlorella clade</taxon>
        <taxon>Chlorella</taxon>
    </lineage>
</organism>
<dbReference type="STRING" id="554065.E1Z5R0"/>
<protein>
    <recommendedName>
        <fullName evidence="8">Histone-binding protein RBBP4-like N-terminal domain-containing protein</fullName>
    </recommendedName>
</protein>
<proteinExistence type="inferred from homology"/>
<dbReference type="InterPro" id="IPR019775">
    <property type="entry name" value="WD40_repeat_CS"/>
</dbReference>
<dbReference type="GO" id="GO:0006325">
    <property type="term" value="P:chromatin organization"/>
    <property type="evidence" value="ECO:0007669"/>
    <property type="project" value="UniProtKB-KW"/>
</dbReference>
<dbReference type="SMART" id="SM00320">
    <property type="entry name" value="WD40"/>
    <property type="match status" value="6"/>
</dbReference>
<dbReference type="Gene3D" id="2.130.10.10">
    <property type="entry name" value="YVTN repeat-like/Quinoprotein amine dehydrogenase"/>
    <property type="match status" value="1"/>
</dbReference>
<dbReference type="Proteomes" id="UP000008141">
    <property type="component" value="Unassembled WGS sequence"/>
</dbReference>
<comment type="similarity">
    <text evidence="2">Belongs to the WD repeat RBAP46/RBAP48/MSI1 family.</text>
</comment>
<keyword evidence="6" id="KW-0539">Nucleus</keyword>
<dbReference type="PROSITE" id="PS50082">
    <property type="entry name" value="WD_REPEATS_2"/>
    <property type="match status" value="4"/>
</dbReference>
<feature type="repeat" description="WD" evidence="7">
    <location>
        <begin position="167"/>
        <end position="199"/>
    </location>
</feature>
<dbReference type="InterPro" id="IPR020472">
    <property type="entry name" value="WD40_PAC1"/>
</dbReference>
<evidence type="ECO:0000256" key="7">
    <source>
        <dbReference type="PROSITE-ProRule" id="PRU00221"/>
    </source>
</evidence>
<dbReference type="EMBL" id="GL433837">
    <property type="protein sequence ID" value="EFN58798.1"/>
    <property type="molecule type" value="Genomic_DNA"/>
</dbReference>
<dbReference type="KEGG" id="cvr:CHLNCDRAFT_19464"/>
<feature type="domain" description="Histone-binding protein RBBP4-like N-terminal" evidence="8">
    <location>
        <begin position="8"/>
        <end position="73"/>
    </location>
</feature>
<gene>
    <name evidence="9" type="ORF">CHLNCDRAFT_19464</name>
</gene>
<dbReference type="PROSITE" id="PS00678">
    <property type="entry name" value="WD_REPEATS_1"/>
    <property type="match status" value="2"/>
</dbReference>
<dbReference type="GeneID" id="17358165"/>
<feature type="repeat" description="WD" evidence="7">
    <location>
        <begin position="273"/>
        <end position="299"/>
    </location>
</feature>
<feature type="repeat" description="WD" evidence="7">
    <location>
        <begin position="220"/>
        <end position="257"/>
    </location>
</feature>
<dbReference type="OrthoDB" id="427795at2759"/>
<dbReference type="PROSITE" id="PS50294">
    <property type="entry name" value="WD_REPEATS_REGION"/>
    <property type="match status" value="3"/>
</dbReference>
<dbReference type="InterPro" id="IPR001680">
    <property type="entry name" value="WD40_rpt"/>
</dbReference>
<evidence type="ECO:0000256" key="3">
    <source>
        <dbReference type="ARBA" id="ARBA00022574"/>
    </source>
</evidence>
<sequence>MATAEQQHVAWRKLVPYLYDWFASHSLFWPSLACRWGPVLERGPQSNKQRLYLSEQTDGSEPNRIVLVNVDVVHPRVAAADHLQGFSEHGRSPHVGMPLKTLVHPGEVNRMREVPLHPHVLVTHTDSPSLYVWNTDTQPDRTGSTSSKQQSVADLVLEGHTEDAKFAVDVSSSAPLVASGGDDTKVLVWDLDSHSTSLAVSSTASSGPGASTHLDPLHTLSGHSNTVEDVCWCPGSSFELASVGDDYSLLLWDTRRGGAPVLHVASVHGPQDVHCVAWSPHQQEMLVTGAADGSLKLWDRRKPDSPLFAFHHHDAAVTVVEWSPQQSGIFASAGEDRLLCVWDLQAKATDPESVAAKRQRSAIPPQMMFQHAGHRAPVVDFQWNPADPWTFFSVADEAGEGGGGTLQLWRVSDLIYRTDDEVLAELEQYRYVLLVALAHYALGPPCICCLRLQVKPVTNSRLTLNLQGVHHHRPSVGVAWATV</sequence>
<dbReference type="eggNOG" id="KOG0264">
    <property type="taxonomic scope" value="Eukaryota"/>
</dbReference>
<keyword evidence="5" id="KW-0156">Chromatin regulator</keyword>
<dbReference type="GO" id="GO:0005634">
    <property type="term" value="C:nucleus"/>
    <property type="evidence" value="ECO:0007669"/>
    <property type="project" value="UniProtKB-SubCell"/>
</dbReference>
<dbReference type="InterPro" id="IPR036322">
    <property type="entry name" value="WD40_repeat_dom_sf"/>
</dbReference>
<evidence type="ECO:0000313" key="9">
    <source>
        <dbReference type="EMBL" id="EFN58798.1"/>
    </source>
</evidence>
<reference evidence="9 10" key="1">
    <citation type="journal article" date="2010" name="Plant Cell">
        <title>The Chlorella variabilis NC64A genome reveals adaptation to photosymbiosis, coevolution with viruses, and cryptic sex.</title>
        <authorList>
            <person name="Blanc G."/>
            <person name="Duncan G."/>
            <person name="Agarkova I."/>
            <person name="Borodovsky M."/>
            <person name="Gurnon J."/>
            <person name="Kuo A."/>
            <person name="Lindquist E."/>
            <person name="Lucas S."/>
            <person name="Pangilinan J."/>
            <person name="Polle J."/>
            <person name="Salamov A."/>
            <person name="Terry A."/>
            <person name="Yamada T."/>
            <person name="Dunigan D.D."/>
            <person name="Grigoriev I.V."/>
            <person name="Claverie J.M."/>
            <person name="Van Etten J.L."/>
        </authorList>
    </citation>
    <scope>NUCLEOTIDE SEQUENCE [LARGE SCALE GENOMIC DNA]</scope>
    <source>
        <strain evidence="9 10">NC64A</strain>
    </source>
</reference>
<dbReference type="InterPro" id="IPR050459">
    <property type="entry name" value="WD_repeat_RBAP46/RBAP48/MSI1"/>
</dbReference>
<keyword evidence="4" id="KW-0677">Repeat</keyword>
<keyword evidence="3 7" id="KW-0853">WD repeat</keyword>
<name>E1Z5R0_CHLVA</name>
<comment type="subcellular location">
    <subcellularLocation>
        <location evidence="1">Nucleus</location>
    </subcellularLocation>
</comment>
<dbReference type="SUPFAM" id="SSF50978">
    <property type="entry name" value="WD40 repeat-like"/>
    <property type="match status" value="1"/>
</dbReference>
<evidence type="ECO:0000256" key="2">
    <source>
        <dbReference type="ARBA" id="ARBA00009341"/>
    </source>
</evidence>
<evidence type="ECO:0000256" key="4">
    <source>
        <dbReference type="ARBA" id="ARBA00022737"/>
    </source>
</evidence>
<feature type="repeat" description="WD" evidence="7">
    <location>
        <begin position="310"/>
        <end position="345"/>
    </location>
</feature>
<keyword evidence="10" id="KW-1185">Reference proteome</keyword>
<evidence type="ECO:0000256" key="5">
    <source>
        <dbReference type="ARBA" id="ARBA00022853"/>
    </source>
</evidence>
<dbReference type="Pfam" id="PF00400">
    <property type="entry name" value="WD40"/>
    <property type="match status" value="4"/>
</dbReference>
<dbReference type="AlphaFoldDB" id="E1Z5R0"/>
<dbReference type="RefSeq" id="XP_005850900.1">
    <property type="nucleotide sequence ID" value="XM_005850838.1"/>
</dbReference>
<dbReference type="InterPro" id="IPR015943">
    <property type="entry name" value="WD40/YVTN_repeat-like_dom_sf"/>
</dbReference>
<dbReference type="OMA" id="HKAAWSP"/>
<dbReference type="Pfam" id="PF12265">
    <property type="entry name" value="CAF1C_H4-bd"/>
    <property type="match status" value="1"/>
</dbReference>